<keyword evidence="4" id="KW-0560">Oxidoreductase</keyword>
<dbReference type="Gene3D" id="3.30.70.20">
    <property type="match status" value="1"/>
</dbReference>
<dbReference type="PANTHER" id="PTHR42783">
    <property type="entry name" value="GLUTAMATE SYNTHASE [NADPH] SMALL CHAIN"/>
    <property type="match status" value="1"/>
</dbReference>
<keyword evidence="3" id="KW-0677">Repeat</keyword>
<dbReference type="InterPro" id="IPR017900">
    <property type="entry name" value="4Fe4S_Fe_S_CS"/>
</dbReference>
<dbReference type="PRINTS" id="PR00419">
    <property type="entry name" value="ADXRDTASE"/>
</dbReference>
<dbReference type="InterPro" id="IPR017896">
    <property type="entry name" value="4Fe4S_Fe-S-bd"/>
</dbReference>
<evidence type="ECO:0000313" key="9">
    <source>
        <dbReference type="EMBL" id="QBD82601.1"/>
    </source>
</evidence>
<dbReference type="GO" id="GO:0046872">
    <property type="term" value="F:metal ion binding"/>
    <property type="evidence" value="ECO:0007669"/>
    <property type="project" value="UniProtKB-KW"/>
</dbReference>
<dbReference type="KEGG" id="kbs:EPA93_44210"/>
<dbReference type="InterPro" id="IPR001041">
    <property type="entry name" value="2Fe-2S_ferredoxin-type"/>
</dbReference>
<dbReference type="GO" id="GO:0051539">
    <property type="term" value="F:4 iron, 4 sulfur cluster binding"/>
    <property type="evidence" value="ECO:0007669"/>
    <property type="project" value="UniProtKB-KW"/>
</dbReference>
<evidence type="ECO:0000256" key="3">
    <source>
        <dbReference type="ARBA" id="ARBA00022737"/>
    </source>
</evidence>
<keyword evidence="10" id="KW-1185">Reference proteome</keyword>
<dbReference type="PROSITE" id="PS51085">
    <property type="entry name" value="2FE2S_FER_2"/>
    <property type="match status" value="1"/>
</dbReference>
<dbReference type="InterPro" id="IPR036010">
    <property type="entry name" value="2Fe-2S_ferredoxin-like_sf"/>
</dbReference>
<dbReference type="AlphaFoldDB" id="A0A4V0Z0B1"/>
<proteinExistence type="predicted"/>
<dbReference type="Gene3D" id="3.10.20.440">
    <property type="entry name" value="2Fe-2S iron-sulphur cluster binding domain, sarcosine oxidase, alpha subunit, N-terminal domain"/>
    <property type="match status" value="1"/>
</dbReference>
<dbReference type="InterPro" id="IPR009051">
    <property type="entry name" value="Helical_ferredxn"/>
</dbReference>
<dbReference type="SUPFAM" id="SSF51971">
    <property type="entry name" value="Nucleotide-binding domain"/>
    <property type="match status" value="2"/>
</dbReference>
<organism evidence="9 10">
    <name type="scientific">Ktedonosporobacter rubrisoli</name>
    <dbReference type="NCBI Taxonomy" id="2509675"/>
    <lineage>
        <taxon>Bacteria</taxon>
        <taxon>Bacillati</taxon>
        <taxon>Chloroflexota</taxon>
        <taxon>Ktedonobacteria</taxon>
        <taxon>Ktedonobacterales</taxon>
        <taxon>Ktedonosporobacteraceae</taxon>
        <taxon>Ktedonosporobacter</taxon>
    </lineage>
</organism>
<dbReference type="Gene3D" id="1.10.1060.10">
    <property type="entry name" value="Alpha-helical ferredoxin"/>
    <property type="match status" value="1"/>
</dbReference>
<feature type="domain" description="2Fe-2S ferredoxin-type" evidence="7">
    <location>
        <begin position="25"/>
        <end position="104"/>
    </location>
</feature>
<evidence type="ECO:0000256" key="5">
    <source>
        <dbReference type="ARBA" id="ARBA00023004"/>
    </source>
</evidence>
<dbReference type="SUPFAM" id="SSF54292">
    <property type="entry name" value="2Fe-2S ferredoxin-like"/>
    <property type="match status" value="1"/>
</dbReference>
<evidence type="ECO:0000256" key="4">
    <source>
        <dbReference type="ARBA" id="ARBA00023002"/>
    </source>
</evidence>
<keyword evidence="6" id="KW-0411">Iron-sulfur</keyword>
<dbReference type="OrthoDB" id="9803192at2"/>
<dbReference type="PROSITE" id="PS00198">
    <property type="entry name" value="4FE4S_FER_1"/>
    <property type="match status" value="1"/>
</dbReference>
<evidence type="ECO:0000256" key="6">
    <source>
        <dbReference type="ARBA" id="ARBA00023014"/>
    </source>
</evidence>
<feature type="domain" description="4Fe-4S ferredoxin-type" evidence="8">
    <location>
        <begin position="639"/>
        <end position="667"/>
    </location>
</feature>
<dbReference type="SUPFAM" id="SSF46548">
    <property type="entry name" value="alpha-helical ferredoxin"/>
    <property type="match status" value="1"/>
</dbReference>
<gene>
    <name evidence="9" type="ORF">EPA93_44210</name>
</gene>
<evidence type="ECO:0000256" key="1">
    <source>
        <dbReference type="ARBA" id="ARBA00022485"/>
    </source>
</evidence>
<accession>A0A4V0Z0B1</accession>
<dbReference type="Gene3D" id="3.50.50.60">
    <property type="entry name" value="FAD/NAD(P)-binding domain"/>
    <property type="match status" value="2"/>
</dbReference>
<dbReference type="Pfam" id="PF07992">
    <property type="entry name" value="Pyr_redox_2"/>
    <property type="match status" value="1"/>
</dbReference>
<dbReference type="RefSeq" id="WP_129893670.1">
    <property type="nucleotide sequence ID" value="NZ_CP035758.1"/>
</dbReference>
<reference evidence="9 10" key="1">
    <citation type="submission" date="2019-01" db="EMBL/GenBank/DDBJ databases">
        <title>Ktedonosporobacter rubrisoli SCAWS-G2.</title>
        <authorList>
            <person name="Huang Y."/>
            <person name="Yan B."/>
        </authorList>
    </citation>
    <scope>NUCLEOTIDE SEQUENCE [LARGE SCALE GENOMIC DNA]</scope>
    <source>
        <strain evidence="9 10">SCAWS-G2</strain>
    </source>
</reference>
<dbReference type="Pfam" id="PF13510">
    <property type="entry name" value="Fer2_4"/>
    <property type="match status" value="1"/>
</dbReference>
<keyword evidence="2" id="KW-0479">Metal-binding</keyword>
<evidence type="ECO:0000256" key="2">
    <source>
        <dbReference type="ARBA" id="ARBA00022723"/>
    </source>
</evidence>
<evidence type="ECO:0000313" key="10">
    <source>
        <dbReference type="Proteomes" id="UP000290365"/>
    </source>
</evidence>
<dbReference type="PANTHER" id="PTHR42783:SF3">
    <property type="entry name" value="GLUTAMATE SYNTHASE [NADPH] SMALL CHAIN-RELATED"/>
    <property type="match status" value="1"/>
</dbReference>
<name>A0A4V0Z0B1_KTERU</name>
<dbReference type="Pfam" id="PF14691">
    <property type="entry name" value="Fer4_20"/>
    <property type="match status" value="1"/>
</dbReference>
<dbReference type="FunFam" id="3.30.70.20:FF:000035">
    <property type="entry name" value="Iron hydrogenase 1"/>
    <property type="match status" value="1"/>
</dbReference>
<sequence length="799" mass="88501">MLSISNQRNIPGSQTEFARNATGHPVFTLTINERQVVAYEGQTLLSVAREHGINDIPELCNDEKLEPTAACRMCLVHIEGVERPLPSCNTAARPGMVVTTDSSELFQLRRTNLELMLSDHNAYCQPPCQVDCPTHIDIPGYLELIAAGAMKEAARLVKEVLPFPYILGLTCPAPCQSACRRALVDEEIAICRMHGHAAEACLLDPPVPFVRDEPSGKKVAIIGAGPAGLTCAYYLALRGHYCKIFEQQPQPGGMLRYGIPEYRLPKDMLDRELDHVWQLGVELQCNCKLGQDFTLDDLFALGFDAIYLAIGAWTSNPLDTPGDEARGVVNAIAFLGEKVEGKPVPVQEGDEVVVLGGGFTTYDCTRTALRLGAKVHTTYRRSLKEVTAAMEEVEDAEAEGTELIFYAQQIRVIAERGSVKGLEFIRNKLGEPDASGRRRPVPIPGSEFTIPCNTIIPAFGQKPDSSTLDERAGIKWTKRQTIQTNPHTYMTDRPGVFAGGDCQMGARTIIECVAQGKLGSRAIHAFLLGEDMQEVARRLELEERKPDLFAIVPYKPVEPKVKMPMLPYEERKRSFGLIEMGYIQEQAQREAARCLQCACPAAGQCDLQKYSIEYGLADNRFHAGEARDYHDYTVDLSHSFILRDPNKCINCTQCVRVCHDVIGPNCYGMFGKGFDTIVSTPFNVSLHETDCVSCGACVQVCPTGSLMMAERSLTRYAFALDRCIFCGDCIEVCPHGALGETPNFELSFFNRFGDDITLEKEDLAVAPNYLVRQRLPRSKRQIPVINPLVRPLPARDIRE</sequence>
<evidence type="ECO:0000259" key="7">
    <source>
        <dbReference type="PROSITE" id="PS51085"/>
    </source>
</evidence>
<dbReference type="InterPro" id="IPR036188">
    <property type="entry name" value="FAD/NAD-bd_sf"/>
</dbReference>
<dbReference type="Pfam" id="PF12838">
    <property type="entry name" value="Fer4_7"/>
    <property type="match status" value="1"/>
</dbReference>
<keyword evidence="1" id="KW-0004">4Fe-4S</keyword>
<dbReference type="InterPro" id="IPR042204">
    <property type="entry name" value="2Fe-2S-bd_N"/>
</dbReference>
<dbReference type="InterPro" id="IPR028261">
    <property type="entry name" value="DPD_II"/>
</dbReference>
<protein>
    <submittedName>
        <fullName evidence="9">FAD-dependent oxidoreductase</fullName>
    </submittedName>
</protein>
<feature type="domain" description="4Fe-4S ferredoxin-type" evidence="8">
    <location>
        <begin position="714"/>
        <end position="743"/>
    </location>
</feature>
<keyword evidence="5" id="KW-0408">Iron</keyword>
<dbReference type="SUPFAM" id="SSF54862">
    <property type="entry name" value="4Fe-4S ferredoxins"/>
    <property type="match status" value="2"/>
</dbReference>
<dbReference type="CDD" id="cd00207">
    <property type="entry name" value="fer2"/>
    <property type="match status" value="1"/>
</dbReference>
<evidence type="ECO:0000259" key="8">
    <source>
        <dbReference type="PROSITE" id="PS51379"/>
    </source>
</evidence>
<dbReference type="PROSITE" id="PS51379">
    <property type="entry name" value="4FE4S_FER_2"/>
    <property type="match status" value="3"/>
</dbReference>
<dbReference type="GO" id="GO:0016491">
    <property type="term" value="F:oxidoreductase activity"/>
    <property type="evidence" value="ECO:0007669"/>
    <property type="project" value="UniProtKB-KW"/>
</dbReference>
<dbReference type="InterPro" id="IPR023753">
    <property type="entry name" value="FAD/NAD-binding_dom"/>
</dbReference>
<feature type="domain" description="4Fe-4S ferredoxin-type" evidence="8">
    <location>
        <begin position="682"/>
        <end position="711"/>
    </location>
</feature>
<dbReference type="EMBL" id="CP035758">
    <property type="protein sequence ID" value="QBD82601.1"/>
    <property type="molecule type" value="Genomic_DNA"/>
</dbReference>
<dbReference type="Proteomes" id="UP000290365">
    <property type="component" value="Chromosome"/>
</dbReference>